<gene>
    <name evidence="4" type="ORF">HH308_21230</name>
</gene>
<keyword evidence="2" id="KW-0472">Membrane</keyword>
<evidence type="ECO:0000313" key="5">
    <source>
        <dbReference type="Proteomes" id="UP000550729"/>
    </source>
</evidence>
<evidence type="ECO:0000313" key="4">
    <source>
        <dbReference type="EMBL" id="NMO03744.1"/>
    </source>
</evidence>
<evidence type="ECO:0000259" key="3">
    <source>
        <dbReference type="Pfam" id="PF02470"/>
    </source>
</evidence>
<dbReference type="Proteomes" id="UP000550729">
    <property type="component" value="Unassembled WGS sequence"/>
</dbReference>
<protein>
    <submittedName>
        <fullName evidence="4">MCE family protein</fullName>
    </submittedName>
</protein>
<organism evidence="4 5">
    <name type="scientific">Gordonia asplenii</name>
    <dbReference type="NCBI Taxonomy" id="2725283"/>
    <lineage>
        <taxon>Bacteria</taxon>
        <taxon>Bacillati</taxon>
        <taxon>Actinomycetota</taxon>
        <taxon>Actinomycetes</taxon>
        <taxon>Mycobacteriales</taxon>
        <taxon>Gordoniaceae</taxon>
        <taxon>Gordonia</taxon>
    </lineage>
</organism>
<dbReference type="InterPro" id="IPR052336">
    <property type="entry name" value="MlaD_Phospholipid_Transporter"/>
</dbReference>
<evidence type="ECO:0000256" key="2">
    <source>
        <dbReference type="SAM" id="Phobius"/>
    </source>
</evidence>
<accession>A0A848KYC9</accession>
<dbReference type="EMBL" id="JABBNB010000026">
    <property type="protein sequence ID" value="NMO03744.1"/>
    <property type="molecule type" value="Genomic_DNA"/>
</dbReference>
<dbReference type="AlphaFoldDB" id="A0A848KYC9"/>
<feature type="region of interest" description="Disordered" evidence="1">
    <location>
        <begin position="1"/>
        <end position="25"/>
    </location>
</feature>
<keyword evidence="2" id="KW-0812">Transmembrane</keyword>
<proteinExistence type="predicted"/>
<dbReference type="Pfam" id="PF02470">
    <property type="entry name" value="MlaD"/>
    <property type="match status" value="1"/>
</dbReference>
<evidence type="ECO:0000256" key="1">
    <source>
        <dbReference type="SAM" id="MobiDB-lite"/>
    </source>
</evidence>
<keyword evidence="5" id="KW-1185">Reference proteome</keyword>
<dbReference type="PANTHER" id="PTHR33371">
    <property type="entry name" value="INTERMEMBRANE PHOSPHOLIPID TRANSPORT SYSTEM BINDING PROTEIN MLAD-RELATED"/>
    <property type="match status" value="1"/>
</dbReference>
<dbReference type="InterPro" id="IPR003399">
    <property type="entry name" value="Mce/MlaD"/>
</dbReference>
<comment type="caution">
    <text evidence="4">The sequence shown here is derived from an EMBL/GenBank/DDBJ whole genome shotgun (WGS) entry which is preliminary data.</text>
</comment>
<feature type="domain" description="Mce/MlaD" evidence="3">
    <location>
        <begin position="66"/>
        <end position="139"/>
    </location>
</feature>
<dbReference type="GO" id="GO:0005576">
    <property type="term" value="C:extracellular region"/>
    <property type="evidence" value="ECO:0007669"/>
    <property type="project" value="TreeGrafter"/>
</dbReference>
<sequence length="351" mass="38338">MQQGQGADSGRRQGSTRRERGGPVRQVSGLRKFIGNDAILGVGVVVVVVAMLAVLGVLYLRPPSQKSFTFETTDAAAITTGQDIRVAGISVGKVEKVELEPERVKVTARVDDTTRIGDQSRVEVRMLTPVGGYAITLIPMGTTPLSAAIPTERVAVPYSIGDVLQAAPKVTDDVDATDVNANLHQVAAALKGNSTSLRSIVDGMNSITGIFDRQREQVHQVAALASEYMQTFNGNREFVFALLNKIDQVVNAYNNASVGFNYTYWLLASALERINPFLRFYRNHTDLIRDYVYKIRDSVLDAKNHLEPMLQSLGAMRSQMAAWITPEGMKQLGGQTLWVNNLCVPIAGRNC</sequence>
<feature type="transmembrane region" description="Helical" evidence="2">
    <location>
        <begin position="38"/>
        <end position="60"/>
    </location>
</feature>
<keyword evidence="2" id="KW-1133">Transmembrane helix</keyword>
<reference evidence="4 5" key="1">
    <citation type="submission" date="2020-04" db="EMBL/GenBank/DDBJ databases">
        <title>Gordonia sp. nov. TBRC 11910.</title>
        <authorList>
            <person name="Suriyachadkun C."/>
        </authorList>
    </citation>
    <scope>NUCLEOTIDE SEQUENCE [LARGE SCALE GENOMIC DNA]</scope>
    <source>
        <strain evidence="4 5">TBRC 11910</strain>
    </source>
</reference>
<name>A0A848KYC9_9ACTN</name>
<dbReference type="PANTHER" id="PTHR33371:SF18">
    <property type="entry name" value="MCE-FAMILY PROTEIN MCE3C"/>
    <property type="match status" value="1"/>
</dbReference>